<sequence>MLQLLEQKEIVSLEDFGKNLKNVSESTIRRDLKTMEAEGQIILHRGGAASLKKGSYDVPVNSKSLKNVNEKEAIARYAASLVKDGESIYLDAGSTPLRMLRHLRDRQITIVTTNALVVSELQGTKIKCYVVGGELNVPTASIAGTTTNRELMNRYFDKAFLGISGFSEKAGINTPDAKEAEKKKIVKENSSETYILADSSKAGKSTLCKVFELGEVPIICDKEVEVLVQSGNYLIAR</sequence>
<accession>A0A391P0V2</accession>
<dbReference type="AlphaFoldDB" id="A0A391P0V2"/>
<dbReference type="InterPro" id="IPR037171">
    <property type="entry name" value="NagB/RpiA_transferase-like"/>
</dbReference>
<dbReference type="InterPro" id="IPR050313">
    <property type="entry name" value="Carb_Metab_HTH_regulators"/>
</dbReference>
<dbReference type="SMART" id="SM01134">
    <property type="entry name" value="DeoRC"/>
    <property type="match status" value="1"/>
</dbReference>
<name>A0A391P0V2_9FIRM</name>
<dbReference type="Gene3D" id="3.40.50.1360">
    <property type="match status" value="1"/>
</dbReference>
<dbReference type="SUPFAM" id="SSF100950">
    <property type="entry name" value="NagB/RpiA/CoA transferase-like"/>
    <property type="match status" value="1"/>
</dbReference>
<dbReference type="EMBL" id="BHGK01000001">
    <property type="protein sequence ID" value="GCA67261.1"/>
    <property type="molecule type" value="Genomic_DNA"/>
</dbReference>
<dbReference type="PANTHER" id="PTHR30363:SF56">
    <property type="entry name" value="TRANSCRIPTIONAL REGULATOR, DEOR FAMILY"/>
    <property type="match status" value="1"/>
</dbReference>
<dbReference type="Pfam" id="PF08220">
    <property type="entry name" value="HTH_DeoR"/>
    <property type="match status" value="1"/>
</dbReference>
<dbReference type="PROSITE" id="PS51000">
    <property type="entry name" value="HTH_DEOR_2"/>
    <property type="match status" value="1"/>
</dbReference>
<protein>
    <submittedName>
        <fullName evidence="4">DeoR family transcriptional regulator</fullName>
    </submittedName>
</protein>
<keyword evidence="1" id="KW-0805">Transcription regulation</keyword>
<feature type="domain" description="HTH deoR-type" evidence="3">
    <location>
        <begin position="1"/>
        <end position="50"/>
    </location>
</feature>
<evidence type="ECO:0000313" key="5">
    <source>
        <dbReference type="Proteomes" id="UP000265643"/>
    </source>
</evidence>
<evidence type="ECO:0000256" key="1">
    <source>
        <dbReference type="ARBA" id="ARBA00023015"/>
    </source>
</evidence>
<evidence type="ECO:0000259" key="3">
    <source>
        <dbReference type="PROSITE" id="PS51000"/>
    </source>
</evidence>
<reference evidence="5" key="1">
    <citation type="submission" date="2018-09" db="EMBL/GenBank/DDBJ databases">
        <title>Draft Genome Sequence of Mediterraneibacter sp. KCTC 15684.</title>
        <authorList>
            <person name="Kim J.S."/>
            <person name="Han K.I."/>
            <person name="Suh M.K."/>
            <person name="Lee K.C."/>
            <person name="Eom M.K."/>
            <person name="Lee J.H."/>
            <person name="Park S.H."/>
            <person name="Kang S.W."/>
            <person name="Park J.E."/>
            <person name="Oh B.S."/>
            <person name="Yu S.Y."/>
            <person name="Choi S.H."/>
            <person name="Lee D.H."/>
            <person name="Yoon H."/>
            <person name="Kim B."/>
            <person name="Yang S.J."/>
            <person name="Lee J.S."/>
        </authorList>
    </citation>
    <scope>NUCLEOTIDE SEQUENCE [LARGE SCALE GENOMIC DNA]</scope>
    <source>
        <strain evidence="5">KCTC 15684</strain>
    </source>
</reference>
<dbReference type="InterPro" id="IPR014036">
    <property type="entry name" value="DeoR-like_C"/>
</dbReference>
<evidence type="ECO:0000256" key="2">
    <source>
        <dbReference type="ARBA" id="ARBA00023163"/>
    </source>
</evidence>
<evidence type="ECO:0000313" key="4">
    <source>
        <dbReference type="EMBL" id="GCA67261.1"/>
    </source>
</evidence>
<proteinExistence type="predicted"/>
<comment type="caution">
    <text evidence="4">The sequence shown here is derived from an EMBL/GenBank/DDBJ whole genome shotgun (WGS) entry which is preliminary data.</text>
</comment>
<dbReference type="PANTHER" id="PTHR30363">
    <property type="entry name" value="HTH-TYPE TRANSCRIPTIONAL REGULATOR SRLR-RELATED"/>
    <property type="match status" value="1"/>
</dbReference>
<dbReference type="SMART" id="SM00420">
    <property type="entry name" value="HTH_DEOR"/>
    <property type="match status" value="1"/>
</dbReference>
<dbReference type="GO" id="GO:0003700">
    <property type="term" value="F:DNA-binding transcription factor activity"/>
    <property type="evidence" value="ECO:0007669"/>
    <property type="project" value="InterPro"/>
</dbReference>
<dbReference type="Proteomes" id="UP000265643">
    <property type="component" value="Unassembled WGS sequence"/>
</dbReference>
<dbReference type="Pfam" id="PF00455">
    <property type="entry name" value="DeoRC"/>
    <property type="match status" value="1"/>
</dbReference>
<dbReference type="SUPFAM" id="SSF46785">
    <property type="entry name" value="Winged helix' DNA-binding domain"/>
    <property type="match status" value="1"/>
</dbReference>
<dbReference type="InterPro" id="IPR001034">
    <property type="entry name" value="DeoR_HTH"/>
</dbReference>
<organism evidence="4 5">
    <name type="scientific">Mediterraneibacter butyricigenes</name>
    <dbReference type="NCBI Taxonomy" id="2316025"/>
    <lineage>
        <taxon>Bacteria</taxon>
        <taxon>Bacillati</taxon>
        <taxon>Bacillota</taxon>
        <taxon>Clostridia</taxon>
        <taxon>Lachnospirales</taxon>
        <taxon>Lachnospiraceae</taxon>
        <taxon>Mediterraneibacter</taxon>
    </lineage>
</organism>
<dbReference type="InterPro" id="IPR036390">
    <property type="entry name" value="WH_DNA-bd_sf"/>
</dbReference>
<gene>
    <name evidence="4" type="ORF">KGMB01110_16970</name>
</gene>
<keyword evidence="2" id="KW-0804">Transcription</keyword>
<keyword evidence="5" id="KW-1185">Reference proteome</keyword>